<dbReference type="EMBL" id="JAPFRF010000009">
    <property type="protein sequence ID" value="KAJ7322315.1"/>
    <property type="molecule type" value="Genomic_DNA"/>
</dbReference>
<gene>
    <name evidence="2" type="ORF">JRQ81_018602</name>
</gene>
<accession>A0A9Q0XPJ1</accession>
<protein>
    <recommendedName>
        <fullName evidence="4">C2H2-type domain-containing protein</fullName>
    </recommendedName>
</protein>
<evidence type="ECO:0008006" key="4">
    <source>
        <dbReference type="Google" id="ProtNLM"/>
    </source>
</evidence>
<evidence type="ECO:0000256" key="1">
    <source>
        <dbReference type="SAM" id="MobiDB-lite"/>
    </source>
</evidence>
<feature type="compositionally biased region" description="Basic and acidic residues" evidence="1">
    <location>
        <begin position="86"/>
        <end position="96"/>
    </location>
</feature>
<proteinExistence type="predicted"/>
<name>A0A9Q0XPJ1_9SAUR</name>
<keyword evidence="3" id="KW-1185">Reference proteome</keyword>
<feature type="compositionally biased region" description="Basic residues" evidence="1">
    <location>
        <begin position="135"/>
        <end position="157"/>
    </location>
</feature>
<comment type="caution">
    <text evidence="2">The sequence shown here is derived from an EMBL/GenBank/DDBJ whole genome shotgun (WGS) entry which is preliminary data.</text>
</comment>
<feature type="region of interest" description="Disordered" evidence="1">
    <location>
        <begin position="50"/>
        <end position="173"/>
    </location>
</feature>
<evidence type="ECO:0000313" key="3">
    <source>
        <dbReference type="Proteomes" id="UP001142489"/>
    </source>
</evidence>
<organism evidence="2 3">
    <name type="scientific">Phrynocephalus forsythii</name>
    <dbReference type="NCBI Taxonomy" id="171643"/>
    <lineage>
        <taxon>Eukaryota</taxon>
        <taxon>Metazoa</taxon>
        <taxon>Chordata</taxon>
        <taxon>Craniata</taxon>
        <taxon>Vertebrata</taxon>
        <taxon>Euteleostomi</taxon>
        <taxon>Lepidosauria</taxon>
        <taxon>Squamata</taxon>
        <taxon>Bifurcata</taxon>
        <taxon>Unidentata</taxon>
        <taxon>Episquamata</taxon>
        <taxon>Toxicofera</taxon>
        <taxon>Iguania</taxon>
        <taxon>Acrodonta</taxon>
        <taxon>Agamidae</taxon>
        <taxon>Agaminae</taxon>
        <taxon>Phrynocephalus</taxon>
    </lineage>
</organism>
<dbReference type="AlphaFoldDB" id="A0A9Q0XPJ1"/>
<sequence>MAEPPQEDPCRGRAERWRALSRTPHLLLPPAPLPLRQVCVRSFQRKQPLLRHLRTHSQKGGCSTGAKEKQRGSPSRQRQQPRGRHRLESARGERLVPPRPLRAKAREKLDPNGTCRESGEASAARTAPPATPKPTQRRGRAPARRRAGGASAKKRAPKAQTRDSARRTPPSSA</sequence>
<dbReference type="Proteomes" id="UP001142489">
    <property type="component" value="Unassembled WGS sequence"/>
</dbReference>
<reference evidence="2" key="1">
    <citation type="journal article" date="2023" name="DNA Res.">
        <title>Chromosome-level genome assembly of Phrynocephalus forsythii using third-generation DNA sequencing and Hi-C analysis.</title>
        <authorList>
            <person name="Qi Y."/>
            <person name="Zhao W."/>
            <person name="Zhao Y."/>
            <person name="Niu C."/>
            <person name="Cao S."/>
            <person name="Zhang Y."/>
        </authorList>
    </citation>
    <scope>NUCLEOTIDE SEQUENCE</scope>
    <source>
        <tissue evidence="2">Muscle</tissue>
    </source>
</reference>
<evidence type="ECO:0000313" key="2">
    <source>
        <dbReference type="EMBL" id="KAJ7322315.1"/>
    </source>
</evidence>